<feature type="domain" description="DUF4246" evidence="1">
    <location>
        <begin position="1"/>
        <end position="66"/>
    </location>
</feature>
<accession>A0A8H6IG06</accession>
<reference evidence="2 3" key="1">
    <citation type="submission" date="2020-07" db="EMBL/GenBank/DDBJ databases">
        <title>Comparative genomics of pyrophilous fungi reveals a link between fire events and developmental genes.</title>
        <authorList>
            <consortium name="DOE Joint Genome Institute"/>
            <person name="Steindorff A.S."/>
            <person name="Carver A."/>
            <person name="Calhoun S."/>
            <person name="Stillman K."/>
            <person name="Liu H."/>
            <person name="Lipzen A."/>
            <person name="Pangilinan J."/>
            <person name="Labutti K."/>
            <person name="Bruns T.D."/>
            <person name="Grigoriev I.V."/>
        </authorList>
    </citation>
    <scope>NUCLEOTIDE SEQUENCE [LARGE SCALE GENOMIC DNA]</scope>
    <source>
        <strain evidence="2 3">CBS 144469</strain>
    </source>
</reference>
<dbReference type="AlphaFoldDB" id="A0A8H6IG06"/>
<gene>
    <name evidence="2" type="ORF">DFP72DRAFT_776462</name>
</gene>
<evidence type="ECO:0000313" key="2">
    <source>
        <dbReference type="EMBL" id="KAF6763658.1"/>
    </source>
</evidence>
<keyword evidence="3" id="KW-1185">Reference proteome</keyword>
<sequence length="128" mass="14624">VGSVVTKEGRLITFPNILQHKVQPFELADTTKPGHRKVLALFLDPYTSVISTADVPPQRLDWWAEEVNSATGNDPQANVFAKLPNELRGTVYPEVEDFPINMNRAKKYREKLMEERSTFVLAHQEIFE</sequence>
<feature type="non-terminal residue" evidence="2">
    <location>
        <position position="1"/>
    </location>
</feature>
<dbReference type="PANTHER" id="PTHR33119">
    <property type="entry name" value="IFI3P"/>
    <property type="match status" value="1"/>
</dbReference>
<protein>
    <recommendedName>
        <fullName evidence="1">DUF4246 domain-containing protein</fullName>
    </recommendedName>
</protein>
<dbReference type="OrthoDB" id="415532at2759"/>
<dbReference type="InterPro" id="IPR049192">
    <property type="entry name" value="DUF4246_C"/>
</dbReference>
<dbReference type="Proteomes" id="UP000521943">
    <property type="component" value="Unassembled WGS sequence"/>
</dbReference>
<dbReference type="EMBL" id="JACGCI010000005">
    <property type="protein sequence ID" value="KAF6763658.1"/>
    <property type="molecule type" value="Genomic_DNA"/>
</dbReference>
<dbReference type="Pfam" id="PF14033">
    <property type="entry name" value="DUF4246"/>
    <property type="match status" value="1"/>
</dbReference>
<proteinExistence type="predicted"/>
<evidence type="ECO:0000313" key="3">
    <source>
        <dbReference type="Proteomes" id="UP000521943"/>
    </source>
</evidence>
<dbReference type="InterPro" id="IPR025340">
    <property type="entry name" value="DUF4246"/>
</dbReference>
<feature type="non-terminal residue" evidence="2">
    <location>
        <position position="128"/>
    </location>
</feature>
<organism evidence="2 3">
    <name type="scientific">Ephemerocybe angulata</name>
    <dbReference type="NCBI Taxonomy" id="980116"/>
    <lineage>
        <taxon>Eukaryota</taxon>
        <taxon>Fungi</taxon>
        <taxon>Dikarya</taxon>
        <taxon>Basidiomycota</taxon>
        <taxon>Agaricomycotina</taxon>
        <taxon>Agaricomycetes</taxon>
        <taxon>Agaricomycetidae</taxon>
        <taxon>Agaricales</taxon>
        <taxon>Agaricineae</taxon>
        <taxon>Psathyrellaceae</taxon>
        <taxon>Ephemerocybe</taxon>
    </lineage>
</organism>
<dbReference type="PANTHER" id="PTHR33119:SF1">
    <property type="entry name" value="FE2OG DIOXYGENASE DOMAIN-CONTAINING PROTEIN"/>
    <property type="match status" value="1"/>
</dbReference>
<evidence type="ECO:0000259" key="1">
    <source>
        <dbReference type="Pfam" id="PF14033"/>
    </source>
</evidence>
<name>A0A8H6IG06_9AGAR</name>
<comment type="caution">
    <text evidence="2">The sequence shown here is derived from an EMBL/GenBank/DDBJ whole genome shotgun (WGS) entry which is preliminary data.</text>
</comment>